<name>A0A6J7WD65_9ZZZZ</name>
<protein>
    <submittedName>
        <fullName evidence="1">Unannotated protein</fullName>
    </submittedName>
</protein>
<dbReference type="AlphaFoldDB" id="A0A6J7WD65"/>
<proteinExistence type="predicted"/>
<sequence length="50" mass="5817">MHKLTALTFMLLSSLSHAEKYVAVDSQDNRLFERTNYRTEGKKLCNVLNE</sequence>
<gene>
    <name evidence="1" type="ORF">UFOPK4444_01234</name>
</gene>
<accession>A0A6J7WD65</accession>
<reference evidence="1" key="1">
    <citation type="submission" date="2020-05" db="EMBL/GenBank/DDBJ databases">
        <authorList>
            <person name="Chiriac C."/>
            <person name="Salcher M."/>
            <person name="Ghai R."/>
            <person name="Kavagutti S V."/>
        </authorList>
    </citation>
    <scope>NUCLEOTIDE SEQUENCE</scope>
</reference>
<organism evidence="1">
    <name type="scientific">freshwater metagenome</name>
    <dbReference type="NCBI Taxonomy" id="449393"/>
    <lineage>
        <taxon>unclassified sequences</taxon>
        <taxon>metagenomes</taxon>
        <taxon>ecological metagenomes</taxon>
    </lineage>
</organism>
<dbReference type="EMBL" id="CAFBRZ010000091">
    <property type="protein sequence ID" value="CAB5160157.1"/>
    <property type="molecule type" value="Genomic_DNA"/>
</dbReference>
<evidence type="ECO:0000313" key="1">
    <source>
        <dbReference type="EMBL" id="CAB5160157.1"/>
    </source>
</evidence>